<reference evidence="1 2" key="1">
    <citation type="journal article" date="2021" name="Elife">
        <title>Chloroplast acquisition without the gene transfer in kleptoplastic sea slugs, Plakobranchus ocellatus.</title>
        <authorList>
            <person name="Maeda T."/>
            <person name="Takahashi S."/>
            <person name="Yoshida T."/>
            <person name="Shimamura S."/>
            <person name="Takaki Y."/>
            <person name="Nagai Y."/>
            <person name="Toyoda A."/>
            <person name="Suzuki Y."/>
            <person name="Arimoto A."/>
            <person name="Ishii H."/>
            <person name="Satoh N."/>
            <person name="Nishiyama T."/>
            <person name="Hasebe M."/>
            <person name="Maruyama T."/>
            <person name="Minagawa J."/>
            <person name="Obokata J."/>
            <person name="Shigenobu S."/>
        </authorList>
    </citation>
    <scope>NUCLEOTIDE SEQUENCE [LARGE SCALE GENOMIC DNA]</scope>
</reference>
<name>A0AAV4DZW2_9GAST</name>
<evidence type="ECO:0000313" key="1">
    <source>
        <dbReference type="EMBL" id="GFO49873.1"/>
    </source>
</evidence>
<comment type="caution">
    <text evidence="1">The sequence shown here is derived from an EMBL/GenBank/DDBJ whole genome shotgun (WGS) entry which is preliminary data.</text>
</comment>
<protein>
    <submittedName>
        <fullName evidence="1">Uncharacterized protein</fullName>
    </submittedName>
</protein>
<evidence type="ECO:0000313" key="2">
    <source>
        <dbReference type="Proteomes" id="UP000735302"/>
    </source>
</evidence>
<accession>A0AAV4DZW2</accession>
<sequence length="92" mass="10414">MCTKTVQLDKDYGGYTISQYVVTGVTPEGATSDVTTRPPYTSCSGFIPIMKERRAEYFRKGTSQILTLHTSVQLNGLLQVRLHHGYLWDQQE</sequence>
<dbReference type="AlphaFoldDB" id="A0AAV4DZW2"/>
<dbReference type="Proteomes" id="UP000735302">
    <property type="component" value="Unassembled WGS sequence"/>
</dbReference>
<dbReference type="EMBL" id="BLXT01008533">
    <property type="protein sequence ID" value="GFO49873.1"/>
    <property type="molecule type" value="Genomic_DNA"/>
</dbReference>
<proteinExistence type="predicted"/>
<gene>
    <name evidence="1" type="ORF">PoB_007637800</name>
</gene>
<organism evidence="1 2">
    <name type="scientific">Plakobranchus ocellatus</name>
    <dbReference type="NCBI Taxonomy" id="259542"/>
    <lineage>
        <taxon>Eukaryota</taxon>
        <taxon>Metazoa</taxon>
        <taxon>Spiralia</taxon>
        <taxon>Lophotrochozoa</taxon>
        <taxon>Mollusca</taxon>
        <taxon>Gastropoda</taxon>
        <taxon>Heterobranchia</taxon>
        <taxon>Euthyneura</taxon>
        <taxon>Panpulmonata</taxon>
        <taxon>Sacoglossa</taxon>
        <taxon>Placobranchoidea</taxon>
        <taxon>Plakobranchidae</taxon>
        <taxon>Plakobranchus</taxon>
    </lineage>
</organism>
<keyword evidence="2" id="KW-1185">Reference proteome</keyword>